<sequence length="296" mass="34506">MHTNVPAEKFSPSLTDLKLSHDKQIPWGQLYAELSKSHKVMEFAWKDATVVLFLSTVHDGQNYVAKLRRRPATTNKGYRQTVKMFRNQPRAVLDIPEFIEEYNLWMCGVDIADQLRSYYNINRVYRKTWKPLFSFLLDIAVGNSYMLSSYRPEPGSGERALRRDSHLQFCRDLRDALLHASVCVRKPPSKEGMKGWMDIVWKPVREHQLVKQFTKQPTCAACSYKHRTSSQPHRGNRKPLADLSINTTMKSREDSRGWKRRQRPPRTNWGCSVCHIPLCKKGRCWSEHVAKLTTKD</sequence>
<gene>
    <name evidence="3 5" type="ORF">BDZ99DRAFT_478014</name>
</gene>
<reference evidence="5" key="3">
    <citation type="submission" date="2025-04" db="UniProtKB">
        <authorList>
            <consortium name="RefSeq"/>
        </authorList>
    </citation>
    <scope>IDENTIFICATION</scope>
    <source>
        <strain evidence="5">CBS 304.34</strain>
    </source>
</reference>
<dbReference type="GeneID" id="54463036"/>
<evidence type="ECO:0000313" key="5">
    <source>
        <dbReference type="RefSeq" id="XP_033575492.1"/>
    </source>
</evidence>
<dbReference type="PANTHER" id="PTHR46599">
    <property type="entry name" value="PIGGYBAC TRANSPOSABLE ELEMENT-DERIVED PROTEIN 4"/>
    <property type="match status" value="1"/>
</dbReference>
<organism evidence="3">
    <name type="scientific">Mytilinidion resinicola</name>
    <dbReference type="NCBI Taxonomy" id="574789"/>
    <lineage>
        <taxon>Eukaryota</taxon>
        <taxon>Fungi</taxon>
        <taxon>Dikarya</taxon>
        <taxon>Ascomycota</taxon>
        <taxon>Pezizomycotina</taxon>
        <taxon>Dothideomycetes</taxon>
        <taxon>Pleosporomycetidae</taxon>
        <taxon>Mytilinidiales</taxon>
        <taxon>Mytilinidiaceae</taxon>
        <taxon>Mytilinidion</taxon>
    </lineage>
</organism>
<dbReference type="OrthoDB" id="8300647at2759"/>
<feature type="domain" description="PiggyBac transposable element-derived protein" evidence="2">
    <location>
        <begin position="18"/>
        <end position="145"/>
    </location>
</feature>
<proteinExistence type="predicted"/>
<evidence type="ECO:0000256" key="1">
    <source>
        <dbReference type="SAM" id="MobiDB-lite"/>
    </source>
</evidence>
<accession>A0A6A6YIZ9</accession>
<keyword evidence="4" id="KW-1185">Reference proteome</keyword>
<reference evidence="5" key="2">
    <citation type="submission" date="2020-04" db="EMBL/GenBank/DDBJ databases">
        <authorList>
            <consortium name="NCBI Genome Project"/>
        </authorList>
    </citation>
    <scope>NUCLEOTIDE SEQUENCE</scope>
    <source>
        <strain evidence="5">CBS 304.34</strain>
    </source>
</reference>
<name>A0A6A6YIZ9_9PEZI</name>
<dbReference type="Pfam" id="PF13843">
    <property type="entry name" value="DDE_Tnp_1_7"/>
    <property type="match status" value="1"/>
</dbReference>
<dbReference type="Proteomes" id="UP000504636">
    <property type="component" value="Unplaced"/>
</dbReference>
<evidence type="ECO:0000313" key="3">
    <source>
        <dbReference type="EMBL" id="KAF2808528.1"/>
    </source>
</evidence>
<dbReference type="InterPro" id="IPR029526">
    <property type="entry name" value="PGBD"/>
</dbReference>
<dbReference type="AlphaFoldDB" id="A0A6A6YIZ9"/>
<evidence type="ECO:0000259" key="2">
    <source>
        <dbReference type="Pfam" id="PF13843"/>
    </source>
</evidence>
<dbReference type="EMBL" id="MU003703">
    <property type="protein sequence ID" value="KAF2808528.1"/>
    <property type="molecule type" value="Genomic_DNA"/>
</dbReference>
<dbReference type="RefSeq" id="XP_033575492.1">
    <property type="nucleotide sequence ID" value="XM_033722143.1"/>
</dbReference>
<dbReference type="PANTHER" id="PTHR46599:SF3">
    <property type="entry name" value="PIGGYBAC TRANSPOSABLE ELEMENT-DERIVED PROTEIN 4"/>
    <property type="match status" value="1"/>
</dbReference>
<reference evidence="3 5" key="1">
    <citation type="journal article" date="2020" name="Stud. Mycol.">
        <title>101 Dothideomycetes genomes: a test case for predicting lifestyles and emergence of pathogens.</title>
        <authorList>
            <person name="Haridas S."/>
            <person name="Albert R."/>
            <person name="Binder M."/>
            <person name="Bloem J."/>
            <person name="Labutti K."/>
            <person name="Salamov A."/>
            <person name="Andreopoulos B."/>
            <person name="Baker S."/>
            <person name="Barry K."/>
            <person name="Bills G."/>
            <person name="Bluhm B."/>
            <person name="Cannon C."/>
            <person name="Castanera R."/>
            <person name="Culley D."/>
            <person name="Daum C."/>
            <person name="Ezra D."/>
            <person name="Gonzalez J."/>
            <person name="Henrissat B."/>
            <person name="Kuo A."/>
            <person name="Liang C."/>
            <person name="Lipzen A."/>
            <person name="Lutzoni F."/>
            <person name="Magnuson J."/>
            <person name="Mondo S."/>
            <person name="Nolan M."/>
            <person name="Ohm R."/>
            <person name="Pangilinan J."/>
            <person name="Park H.-J."/>
            <person name="Ramirez L."/>
            <person name="Alfaro M."/>
            <person name="Sun H."/>
            <person name="Tritt A."/>
            <person name="Yoshinaga Y."/>
            <person name="Zwiers L.-H."/>
            <person name="Turgeon B."/>
            <person name="Goodwin S."/>
            <person name="Spatafora J."/>
            <person name="Crous P."/>
            <person name="Grigoriev I."/>
        </authorList>
    </citation>
    <scope>NUCLEOTIDE SEQUENCE</scope>
    <source>
        <strain evidence="3 5">CBS 304.34</strain>
    </source>
</reference>
<feature type="region of interest" description="Disordered" evidence="1">
    <location>
        <begin position="226"/>
        <end position="264"/>
    </location>
</feature>
<evidence type="ECO:0000313" key="4">
    <source>
        <dbReference type="Proteomes" id="UP000504636"/>
    </source>
</evidence>
<protein>
    <recommendedName>
        <fullName evidence="2">PiggyBac transposable element-derived protein domain-containing protein</fullName>
    </recommendedName>
</protein>